<evidence type="ECO:0000313" key="3">
    <source>
        <dbReference type="Proteomes" id="UP000410492"/>
    </source>
</evidence>
<feature type="region of interest" description="Disordered" evidence="1">
    <location>
        <begin position="40"/>
        <end position="93"/>
    </location>
</feature>
<dbReference type="AlphaFoldDB" id="A0A653BDG4"/>
<reference evidence="2 3" key="1">
    <citation type="submission" date="2019-01" db="EMBL/GenBank/DDBJ databases">
        <authorList>
            <person name="Sayadi A."/>
        </authorList>
    </citation>
    <scope>NUCLEOTIDE SEQUENCE [LARGE SCALE GENOMIC DNA]</scope>
</reference>
<organism evidence="2 3">
    <name type="scientific">Callosobruchus maculatus</name>
    <name type="common">Southern cowpea weevil</name>
    <name type="synonym">Pulse bruchid</name>
    <dbReference type="NCBI Taxonomy" id="64391"/>
    <lineage>
        <taxon>Eukaryota</taxon>
        <taxon>Metazoa</taxon>
        <taxon>Ecdysozoa</taxon>
        <taxon>Arthropoda</taxon>
        <taxon>Hexapoda</taxon>
        <taxon>Insecta</taxon>
        <taxon>Pterygota</taxon>
        <taxon>Neoptera</taxon>
        <taxon>Endopterygota</taxon>
        <taxon>Coleoptera</taxon>
        <taxon>Polyphaga</taxon>
        <taxon>Cucujiformia</taxon>
        <taxon>Chrysomeloidea</taxon>
        <taxon>Chrysomelidae</taxon>
        <taxon>Bruchinae</taxon>
        <taxon>Bruchini</taxon>
        <taxon>Callosobruchus</taxon>
    </lineage>
</organism>
<evidence type="ECO:0000256" key="1">
    <source>
        <dbReference type="SAM" id="MobiDB-lite"/>
    </source>
</evidence>
<protein>
    <submittedName>
        <fullName evidence="2">Uncharacterized protein</fullName>
    </submittedName>
</protein>
<dbReference type="OrthoDB" id="2095648at2759"/>
<dbReference type="EMBL" id="CAACVG010000066">
    <property type="protein sequence ID" value="VEN33523.1"/>
    <property type="molecule type" value="Genomic_DNA"/>
</dbReference>
<evidence type="ECO:0000313" key="2">
    <source>
        <dbReference type="EMBL" id="VEN33523.1"/>
    </source>
</evidence>
<gene>
    <name evidence="2" type="ORF">CALMAC_LOCUS49</name>
</gene>
<dbReference type="Proteomes" id="UP000410492">
    <property type="component" value="Unassembled WGS sequence"/>
</dbReference>
<proteinExistence type="predicted"/>
<accession>A0A653BDG4</accession>
<feature type="non-terminal residue" evidence="2">
    <location>
        <position position="198"/>
    </location>
</feature>
<sequence length="198" mass="22479">MAGYRGKKILKLLLEGDVKQEAEAVPCNIKSQRIMEVEQLENTIEMPQPGTSGTQKHITKSSIESSDEEDISSSSEYCPSYDDDSDVTEPESDIDRLSSSYNLNSLMKVKRKVLFDNLIHQVSLTENKTTKQTENLQKGNMGNGKNNENKINVHVTADGIQPTIKKKKIFELLPKLSKKRMRNPQNWKRKKAATLRQK</sequence>
<keyword evidence="3" id="KW-1185">Reference proteome</keyword>
<name>A0A653BDG4_CALMS</name>
<feature type="compositionally biased region" description="Acidic residues" evidence="1">
    <location>
        <begin position="81"/>
        <end position="92"/>
    </location>
</feature>